<evidence type="ECO:0000259" key="4">
    <source>
        <dbReference type="Pfam" id="PF00700"/>
    </source>
</evidence>
<proteinExistence type="inferred from homology"/>
<dbReference type="InterPro" id="IPR046358">
    <property type="entry name" value="Flagellin_C"/>
</dbReference>
<dbReference type="InterPro" id="IPR042187">
    <property type="entry name" value="Flagellin_C_sub2"/>
</dbReference>
<accession>A0A7X3MLV8</accession>
<feature type="domain" description="Flagellin C-terminal" evidence="4">
    <location>
        <begin position="115"/>
        <end position="197"/>
    </location>
</feature>
<comment type="similarity">
    <text evidence="2">Belongs to the bacterial flagellin family.</text>
</comment>
<comment type="subcellular location">
    <subcellularLocation>
        <location evidence="1">Bacterial flagellum</location>
    </subcellularLocation>
</comment>
<evidence type="ECO:0000256" key="3">
    <source>
        <dbReference type="ARBA" id="ARBA00023143"/>
    </source>
</evidence>
<reference evidence="5 6" key="1">
    <citation type="submission" date="2019-12" db="EMBL/GenBank/DDBJ databases">
        <title>Sporaefaciens musculi gen. nov., sp. nov., a novel bacterium isolated from the caecum of an obese mouse.</title>
        <authorList>
            <person name="Rasmussen T.S."/>
            <person name="Streidl T."/>
            <person name="Hitch T.C.A."/>
            <person name="Wortmann E."/>
            <person name="Deptula P."/>
            <person name="Hansen M."/>
            <person name="Nielsen D.S."/>
            <person name="Clavel T."/>
            <person name="Vogensen F.K."/>
        </authorList>
    </citation>
    <scope>NUCLEOTIDE SEQUENCE [LARGE SCALE GENOMIC DNA]</scope>
    <source>
        <strain evidence="5 6">WCA-9-b2</strain>
    </source>
</reference>
<dbReference type="Gene3D" id="1.20.1330.10">
    <property type="entry name" value="f41 fragment of flagellin, N-terminal domain"/>
    <property type="match status" value="1"/>
</dbReference>
<dbReference type="Gene3D" id="6.10.10.10">
    <property type="entry name" value="Flagellar export chaperone, C-terminal domain"/>
    <property type="match status" value="1"/>
</dbReference>
<gene>
    <name evidence="5" type="ORF">GN277_26970</name>
</gene>
<evidence type="ECO:0000256" key="2">
    <source>
        <dbReference type="ARBA" id="ARBA00005709"/>
    </source>
</evidence>
<name>A0A7X3MLV8_9FIRM</name>
<keyword evidence="3" id="KW-0975">Bacterial flagellum</keyword>
<dbReference type="Proteomes" id="UP000460412">
    <property type="component" value="Unassembled WGS sequence"/>
</dbReference>
<comment type="caution">
    <text evidence="5">The sequence shown here is derived from an EMBL/GenBank/DDBJ whole genome shotgun (WGS) entry which is preliminary data.</text>
</comment>
<dbReference type="PANTHER" id="PTHR42792">
    <property type="entry name" value="FLAGELLIN"/>
    <property type="match status" value="1"/>
</dbReference>
<dbReference type="SUPFAM" id="SSF64518">
    <property type="entry name" value="Phase 1 flagellin"/>
    <property type="match status" value="1"/>
</dbReference>
<dbReference type="InterPro" id="IPR001492">
    <property type="entry name" value="Flagellin"/>
</dbReference>
<evidence type="ECO:0000313" key="5">
    <source>
        <dbReference type="EMBL" id="MXP78844.1"/>
    </source>
</evidence>
<dbReference type="EMBL" id="WUQX01000001">
    <property type="protein sequence ID" value="MXP78844.1"/>
    <property type="molecule type" value="Genomic_DNA"/>
</dbReference>
<dbReference type="GO" id="GO:0005198">
    <property type="term" value="F:structural molecule activity"/>
    <property type="evidence" value="ECO:0007669"/>
    <property type="project" value="InterPro"/>
</dbReference>
<keyword evidence="6" id="KW-1185">Reference proteome</keyword>
<dbReference type="Pfam" id="PF00700">
    <property type="entry name" value="Flagellin_C"/>
    <property type="match status" value="1"/>
</dbReference>
<sequence>MLAADAANPSQLVIYDDRAYPGKIPSVPAGGKWDNWKNPYTASPSVSQGRGLFGEGVAYKYEPKLVGDVVLHVTETSNEDGQLSLLLPEMGLSQIGISNLSISTAENAKSSIGRIQHGIDYVSQERGRMGAYQNRLEHTVNNLSVMKENITASESRIRDVDMAKEMGEYTKNNILIQSAQAMLSQANQVPNAVLQLLQ</sequence>
<protein>
    <recommendedName>
        <fullName evidence="4">Flagellin C-terminal domain-containing protein</fullName>
    </recommendedName>
</protein>
<evidence type="ECO:0000313" key="6">
    <source>
        <dbReference type="Proteomes" id="UP000460412"/>
    </source>
</evidence>
<dbReference type="PANTHER" id="PTHR42792:SF2">
    <property type="entry name" value="FLAGELLIN"/>
    <property type="match status" value="1"/>
</dbReference>
<dbReference type="GO" id="GO:0009288">
    <property type="term" value="C:bacterial-type flagellum"/>
    <property type="evidence" value="ECO:0007669"/>
    <property type="project" value="UniProtKB-SubCell"/>
</dbReference>
<organism evidence="5 6">
    <name type="scientific">Sporofaciens musculi</name>
    <dbReference type="NCBI Taxonomy" id="2681861"/>
    <lineage>
        <taxon>Bacteria</taxon>
        <taxon>Bacillati</taxon>
        <taxon>Bacillota</taxon>
        <taxon>Clostridia</taxon>
        <taxon>Lachnospirales</taxon>
        <taxon>Lachnospiraceae</taxon>
        <taxon>Sporofaciens</taxon>
    </lineage>
</organism>
<evidence type="ECO:0000256" key="1">
    <source>
        <dbReference type="ARBA" id="ARBA00004365"/>
    </source>
</evidence>
<dbReference type="AlphaFoldDB" id="A0A7X3MLV8"/>